<evidence type="ECO:0000256" key="1">
    <source>
        <dbReference type="ARBA" id="ARBA00009884"/>
    </source>
</evidence>
<dbReference type="Gene3D" id="1.25.40.60">
    <property type="match status" value="1"/>
</dbReference>
<keyword evidence="4" id="KW-1185">Reference proteome</keyword>
<sequence length="218" mass="25208">MAKQIVTVCATLDENPGVRYKNGKGKEAILEEDDDLWVRIRHQHIAVVLEEIPKLMKEVSSTKKATEGKTSLSPLTQTMKKMPHFCKQITKKIVHPNLAKDCMNKFKLNIEKLNRTWHLELMQKNRSTNGTTEENLDRLIHNEKIENESDMIHNWSYLGVPIVPQSQQGKTIKKGSVCRRNFNFLDGYLLSKILWKMPLIIDEIQRNGHIVLSVQLEL</sequence>
<evidence type="ECO:0000313" key="4">
    <source>
        <dbReference type="Proteomes" id="UP000335636"/>
    </source>
</evidence>
<accession>A0A5E4CPJ9</accession>
<dbReference type="InterPro" id="IPR001619">
    <property type="entry name" value="Sec1-like"/>
</dbReference>
<comment type="caution">
    <text evidence="3">The sequence shown here is derived from an EMBL/GenBank/DDBJ whole genome shotgun (WGS) entry which is preliminary data.</text>
</comment>
<dbReference type="EMBL" id="CABDUW010001596">
    <property type="protein sequence ID" value="VTJ82882.1"/>
    <property type="molecule type" value="Genomic_DNA"/>
</dbReference>
<name>A0A5E4CPJ9_MARMO</name>
<comment type="similarity">
    <text evidence="1">Belongs to the STXBP/unc-18/SEC1 family.</text>
</comment>
<gene>
    <name evidence="3" type="ORF">MONAX_5E036941</name>
</gene>
<reference evidence="3" key="1">
    <citation type="submission" date="2019-04" db="EMBL/GenBank/DDBJ databases">
        <authorList>
            <person name="Alioto T."/>
            <person name="Alioto T."/>
        </authorList>
    </citation>
    <scope>NUCLEOTIDE SEQUENCE [LARGE SCALE GENOMIC DNA]</scope>
</reference>
<dbReference type="Proteomes" id="UP000335636">
    <property type="component" value="Unassembled WGS sequence"/>
</dbReference>
<dbReference type="GO" id="GO:0015031">
    <property type="term" value="P:protein transport"/>
    <property type="evidence" value="ECO:0007669"/>
    <property type="project" value="UniProtKB-KW"/>
</dbReference>
<keyword evidence="2" id="KW-0813">Transport</keyword>
<dbReference type="SUPFAM" id="SSF56815">
    <property type="entry name" value="Sec1/munc18-like (SM) proteins"/>
    <property type="match status" value="1"/>
</dbReference>
<organism evidence="3 4">
    <name type="scientific">Marmota monax</name>
    <name type="common">Woodchuck</name>
    <dbReference type="NCBI Taxonomy" id="9995"/>
    <lineage>
        <taxon>Eukaryota</taxon>
        <taxon>Metazoa</taxon>
        <taxon>Chordata</taxon>
        <taxon>Craniata</taxon>
        <taxon>Vertebrata</taxon>
        <taxon>Euteleostomi</taxon>
        <taxon>Mammalia</taxon>
        <taxon>Eutheria</taxon>
        <taxon>Euarchontoglires</taxon>
        <taxon>Glires</taxon>
        <taxon>Rodentia</taxon>
        <taxon>Sciuromorpha</taxon>
        <taxon>Sciuridae</taxon>
        <taxon>Xerinae</taxon>
        <taxon>Marmotini</taxon>
        <taxon>Marmota</taxon>
    </lineage>
</organism>
<dbReference type="InterPro" id="IPR036045">
    <property type="entry name" value="Sec1-like_sf"/>
</dbReference>
<dbReference type="PANTHER" id="PTHR11679">
    <property type="entry name" value="VESICLE PROTEIN SORTING-ASSOCIATED"/>
    <property type="match status" value="1"/>
</dbReference>
<proteinExistence type="inferred from homology"/>
<dbReference type="InterPro" id="IPR043127">
    <property type="entry name" value="Sec-1-like_dom3a"/>
</dbReference>
<evidence type="ECO:0000256" key="2">
    <source>
        <dbReference type="ARBA" id="ARBA00022927"/>
    </source>
</evidence>
<dbReference type="GO" id="GO:0016192">
    <property type="term" value="P:vesicle-mediated transport"/>
    <property type="evidence" value="ECO:0007669"/>
    <property type="project" value="InterPro"/>
</dbReference>
<dbReference type="Pfam" id="PF00995">
    <property type="entry name" value="Sec1"/>
    <property type="match status" value="1"/>
</dbReference>
<evidence type="ECO:0000313" key="3">
    <source>
        <dbReference type="EMBL" id="VTJ82882.1"/>
    </source>
</evidence>
<protein>
    <submittedName>
        <fullName evidence="3">Uncharacterized protein</fullName>
    </submittedName>
</protein>
<keyword evidence="2" id="KW-0653">Protein transport</keyword>
<dbReference type="Gene3D" id="3.90.830.10">
    <property type="entry name" value="Syntaxin Binding Protein 1, Chain A, domain 2"/>
    <property type="match status" value="1"/>
</dbReference>
<dbReference type="AlphaFoldDB" id="A0A5E4CPJ9"/>